<evidence type="ECO:0000256" key="4">
    <source>
        <dbReference type="ARBA" id="ARBA00023125"/>
    </source>
</evidence>
<keyword evidence="4" id="KW-0238">DNA-binding</keyword>
<evidence type="ECO:0000256" key="6">
    <source>
        <dbReference type="ARBA" id="ARBA00023242"/>
    </source>
</evidence>
<dbReference type="FunFam" id="1.10.10.60:FF:000001">
    <property type="entry name" value="MYB-related transcription factor"/>
    <property type="match status" value="1"/>
</dbReference>
<feature type="domain" description="HTH myb-type" evidence="8">
    <location>
        <begin position="66"/>
        <end position="120"/>
    </location>
</feature>
<protein>
    <submittedName>
        <fullName evidence="9">Transcription repressor MYB5-like</fullName>
    </submittedName>
</protein>
<reference evidence="9" key="1">
    <citation type="journal article" date="2017" name="Gigascience">
        <title>The genome draft of coconut (Cocos nucifera).</title>
        <authorList>
            <person name="Xiao Y."/>
            <person name="Xu P."/>
            <person name="Fan H."/>
            <person name="Baudouin L."/>
            <person name="Xia W."/>
            <person name="Bocs S."/>
            <person name="Xu J."/>
            <person name="Li Q."/>
            <person name="Guo A."/>
            <person name="Zhou L."/>
            <person name="Li J."/>
            <person name="Wu Y."/>
            <person name="Ma Z."/>
            <person name="Armero A."/>
            <person name="Issali A.E."/>
            <person name="Liu N."/>
            <person name="Peng M."/>
            <person name="Yang Y."/>
        </authorList>
    </citation>
    <scope>NUCLEOTIDE SEQUENCE</scope>
    <source>
        <tissue evidence="9">Spear leaf of Hainan Tall coconut</tissue>
    </source>
</reference>
<dbReference type="PANTHER" id="PTHR47999:SF96">
    <property type="entry name" value="TRANSCRIPTION REPRESSOR MYB6-LIKE"/>
    <property type="match status" value="1"/>
</dbReference>
<dbReference type="PROSITE" id="PS51294">
    <property type="entry name" value="HTH_MYB"/>
    <property type="match status" value="2"/>
</dbReference>
<dbReference type="OrthoDB" id="2143914at2759"/>
<dbReference type="InterPro" id="IPR017930">
    <property type="entry name" value="Myb_dom"/>
</dbReference>
<gene>
    <name evidence="9" type="ORF">COCNU_10G009850</name>
</gene>
<dbReference type="Gene3D" id="1.10.10.60">
    <property type="entry name" value="Homeodomain-like"/>
    <property type="match status" value="2"/>
</dbReference>
<dbReference type="Pfam" id="PF00249">
    <property type="entry name" value="Myb_DNA-binding"/>
    <property type="match status" value="2"/>
</dbReference>
<sequence length="261" mass="29792">MVKKTERGGKKGVVMVNKGAWTAEEDQKLVDYIRAHGDKKWRTLPAKAGLNRCGKSCRLRWLNYLRPGIKRGNISEDEEDLIIRLHNLLGNRWSLIAGRLPGRTDNEIKNHWNTHLSKKPLTIDDLNLKQDTKGHSHPSITPPEPMQGFKPTVSEEHFVAWLPENNDGSWDDLSEFDVEQLFDFTSMPGVEGNEGGSSSSELGIEDYGMTHQDGCQELIKNDLCRENGMESLDPQTARNPSDFDDFEQFIGFQDYEFFFLH</sequence>
<dbReference type="PROSITE" id="PS50090">
    <property type="entry name" value="MYB_LIKE"/>
    <property type="match status" value="2"/>
</dbReference>
<dbReference type="InterPro" id="IPR009057">
    <property type="entry name" value="Homeodomain-like_sf"/>
</dbReference>
<dbReference type="EMBL" id="CM017881">
    <property type="protein sequence ID" value="KAG1362766.1"/>
    <property type="molecule type" value="Genomic_DNA"/>
</dbReference>
<dbReference type="GO" id="GO:0003677">
    <property type="term" value="F:DNA binding"/>
    <property type="evidence" value="ECO:0007669"/>
    <property type="project" value="UniProtKB-KW"/>
</dbReference>
<dbReference type="CDD" id="cd00167">
    <property type="entry name" value="SANT"/>
    <property type="match status" value="2"/>
</dbReference>
<keyword evidence="10" id="KW-1185">Reference proteome</keyword>
<evidence type="ECO:0000259" key="7">
    <source>
        <dbReference type="PROSITE" id="PS50090"/>
    </source>
</evidence>
<proteinExistence type="predicted"/>
<evidence type="ECO:0000256" key="2">
    <source>
        <dbReference type="ARBA" id="ARBA00022737"/>
    </source>
</evidence>
<keyword evidence="5" id="KW-0804">Transcription</keyword>
<feature type="domain" description="Myb-like" evidence="7">
    <location>
        <begin position="66"/>
        <end position="116"/>
    </location>
</feature>
<dbReference type="Proteomes" id="UP000797356">
    <property type="component" value="Chromosome 10"/>
</dbReference>
<dbReference type="InterPro" id="IPR001005">
    <property type="entry name" value="SANT/Myb"/>
</dbReference>
<feature type="domain" description="Myb-like" evidence="7">
    <location>
        <begin position="17"/>
        <end position="65"/>
    </location>
</feature>
<dbReference type="PANTHER" id="PTHR47999">
    <property type="entry name" value="TRANSCRIPTION FACTOR MYB8-RELATED-RELATED"/>
    <property type="match status" value="1"/>
</dbReference>
<reference evidence="9" key="2">
    <citation type="submission" date="2019-07" db="EMBL/GenBank/DDBJ databases">
        <authorList>
            <person name="Yang Y."/>
            <person name="Bocs S."/>
            <person name="Baudouin L."/>
        </authorList>
    </citation>
    <scope>NUCLEOTIDE SEQUENCE</scope>
    <source>
        <tissue evidence="9">Spear leaf of Hainan Tall coconut</tissue>
    </source>
</reference>
<accession>A0A8K0IM97</accession>
<evidence type="ECO:0000256" key="5">
    <source>
        <dbReference type="ARBA" id="ARBA00023163"/>
    </source>
</evidence>
<dbReference type="SMART" id="SM00717">
    <property type="entry name" value="SANT"/>
    <property type="match status" value="2"/>
</dbReference>
<keyword evidence="3" id="KW-0805">Transcription regulation</keyword>
<keyword evidence="6" id="KW-0539">Nucleus</keyword>
<comment type="subcellular location">
    <subcellularLocation>
        <location evidence="1">Nucleus</location>
    </subcellularLocation>
</comment>
<dbReference type="SUPFAM" id="SSF46689">
    <property type="entry name" value="Homeodomain-like"/>
    <property type="match status" value="1"/>
</dbReference>
<keyword evidence="2" id="KW-0677">Repeat</keyword>
<evidence type="ECO:0000256" key="3">
    <source>
        <dbReference type="ARBA" id="ARBA00023015"/>
    </source>
</evidence>
<organism evidence="9 10">
    <name type="scientific">Cocos nucifera</name>
    <name type="common">Coconut palm</name>
    <dbReference type="NCBI Taxonomy" id="13894"/>
    <lineage>
        <taxon>Eukaryota</taxon>
        <taxon>Viridiplantae</taxon>
        <taxon>Streptophyta</taxon>
        <taxon>Embryophyta</taxon>
        <taxon>Tracheophyta</taxon>
        <taxon>Spermatophyta</taxon>
        <taxon>Magnoliopsida</taxon>
        <taxon>Liliopsida</taxon>
        <taxon>Arecaceae</taxon>
        <taxon>Arecoideae</taxon>
        <taxon>Cocoseae</taxon>
        <taxon>Attaleinae</taxon>
        <taxon>Cocos</taxon>
    </lineage>
</organism>
<dbReference type="GO" id="GO:0005634">
    <property type="term" value="C:nucleus"/>
    <property type="evidence" value="ECO:0007669"/>
    <property type="project" value="UniProtKB-SubCell"/>
</dbReference>
<dbReference type="AlphaFoldDB" id="A0A8K0IM97"/>
<name>A0A8K0IM97_COCNU</name>
<evidence type="ECO:0000313" key="10">
    <source>
        <dbReference type="Proteomes" id="UP000797356"/>
    </source>
</evidence>
<dbReference type="InterPro" id="IPR015495">
    <property type="entry name" value="Myb_TF_plants"/>
</dbReference>
<comment type="caution">
    <text evidence="9">The sequence shown here is derived from an EMBL/GenBank/DDBJ whole genome shotgun (WGS) entry which is preliminary data.</text>
</comment>
<evidence type="ECO:0000256" key="1">
    <source>
        <dbReference type="ARBA" id="ARBA00004123"/>
    </source>
</evidence>
<evidence type="ECO:0000313" key="9">
    <source>
        <dbReference type="EMBL" id="KAG1362766.1"/>
    </source>
</evidence>
<evidence type="ECO:0000259" key="8">
    <source>
        <dbReference type="PROSITE" id="PS51294"/>
    </source>
</evidence>
<feature type="domain" description="HTH myb-type" evidence="8">
    <location>
        <begin position="16"/>
        <end position="65"/>
    </location>
</feature>